<protein>
    <submittedName>
        <fullName evidence="3">Uncharacterized protein</fullName>
    </submittedName>
</protein>
<comment type="caution">
    <text evidence="3">The sequence shown here is derived from an EMBL/GenBank/DDBJ whole genome shotgun (WGS) entry which is preliminary data.</text>
</comment>
<evidence type="ECO:0000313" key="3">
    <source>
        <dbReference type="EMBL" id="KAF8695695.1"/>
    </source>
</evidence>
<evidence type="ECO:0000256" key="1">
    <source>
        <dbReference type="SAM" id="MobiDB-lite"/>
    </source>
</evidence>
<keyword evidence="5" id="KW-1185">Reference proteome</keyword>
<dbReference type="OrthoDB" id="695370at2759"/>
<keyword evidence="2" id="KW-0812">Transmembrane</keyword>
<gene>
    <name evidence="4" type="ORF">HU200_035414</name>
    <name evidence="3" type="ORF">HU200_037356</name>
</gene>
<accession>A0A835BED2</accession>
<feature type="transmembrane region" description="Helical" evidence="2">
    <location>
        <begin position="30"/>
        <end position="56"/>
    </location>
</feature>
<reference evidence="3" key="1">
    <citation type="submission" date="2020-07" db="EMBL/GenBank/DDBJ databases">
        <title>Genome sequence and genetic diversity analysis of an under-domesticated orphan crop, white fonio (Digitaria exilis).</title>
        <authorList>
            <person name="Bennetzen J.L."/>
            <person name="Chen S."/>
            <person name="Ma X."/>
            <person name="Wang X."/>
            <person name="Yssel A.E.J."/>
            <person name="Chaluvadi S.R."/>
            <person name="Johnson M."/>
            <person name="Gangashetty P."/>
            <person name="Hamidou F."/>
            <person name="Sanogo M.D."/>
            <person name="Zwaenepoel A."/>
            <person name="Wallace J."/>
            <person name="Van De Peer Y."/>
            <person name="Van Deynze A."/>
        </authorList>
    </citation>
    <scope>NUCLEOTIDE SEQUENCE</scope>
    <source>
        <tissue evidence="3">Leaves</tissue>
    </source>
</reference>
<proteinExistence type="predicted"/>
<dbReference type="EMBL" id="JACEFO010001883">
    <property type="protein sequence ID" value="KAF8695695.1"/>
    <property type="molecule type" value="Genomic_DNA"/>
</dbReference>
<dbReference type="EMBL" id="JACEFO010001866">
    <property type="protein sequence ID" value="KAF8697917.1"/>
    <property type="molecule type" value="Genomic_DNA"/>
</dbReference>
<dbReference type="AlphaFoldDB" id="A0A835BED2"/>
<keyword evidence="2" id="KW-0472">Membrane</keyword>
<evidence type="ECO:0000313" key="4">
    <source>
        <dbReference type="EMBL" id="KAF8697917.1"/>
    </source>
</evidence>
<sequence>MDGQTGSESGERDPNTTLAPPNFAKPAGAMALAASSAIAFNGLCMAIAAAFLVSFLSQSSPGAIHGAVQAPPQADADPAAQAIPLAAVPTFFTGVTLIHVHLRHGGGRRMIPEAMVFILCASISLLEQNSQGQQ</sequence>
<evidence type="ECO:0000256" key="2">
    <source>
        <dbReference type="SAM" id="Phobius"/>
    </source>
</evidence>
<name>A0A835BED2_9POAL</name>
<keyword evidence="2" id="KW-1133">Transmembrane helix</keyword>
<organism evidence="3 5">
    <name type="scientific">Digitaria exilis</name>
    <dbReference type="NCBI Taxonomy" id="1010633"/>
    <lineage>
        <taxon>Eukaryota</taxon>
        <taxon>Viridiplantae</taxon>
        <taxon>Streptophyta</taxon>
        <taxon>Embryophyta</taxon>
        <taxon>Tracheophyta</taxon>
        <taxon>Spermatophyta</taxon>
        <taxon>Magnoliopsida</taxon>
        <taxon>Liliopsida</taxon>
        <taxon>Poales</taxon>
        <taxon>Poaceae</taxon>
        <taxon>PACMAD clade</taxon>
        <taxon>Panicoideae</taxon>
        <taxon>Panicodae</taxon>
        <taxon>Paniceae</taxon>
        <taxon>Anthephorinae</taxon>
        <taxon>Digitaria</taxon>
    </lineage>
</organism>
<dbReference type="Proteomes" id="UP000636709">
    <property type="component" value="Unassembled WGS sequence"/>
</dbReference>
<feature type="region of interest" description="Disordered" evidence="1">
    <location>
        <begin position="1"/>
        <end position="21"/>
    </location>
</feature>
<evidence type="ECO:0000313" key="5">
    <source>
        <dbReference type="Proteomes" id="UP000636709"/>
    </source>
</evidence>